<name>A0A328UG85_9FIRM</name>
<protein>
    <submittedName>
        <fullName evidence="1">Uncharacterized protein</fullName>
    </submittedName>
</protein>
<dbReference type="Proteomes" id="UP000249377">
    <property type="component" value="Unassembled WGS sequence"/>
</dbReference>
<dbReference type="EMBL" id="QLYR01000013">
    <property type="protein sequence ID" value="RAQ22464.1"/>
    <property type="molecule type" value="Genomic_DNA"/>
</dbReference>
<dbReference type="RefSeq" id="WP_112333639.1">
    <property type="nucleotide sequence ID" value="NZ_QLYR01000013.1"/>
</dbReference>
<dbReference type="Gene3D" id="3.20.20.80">
    <property type="entry name" value="Glycosidases"/>
    <property type="match status" value="1"/>
</dbReference>
<proteinExistence type="predicted"/>
<reference evidence="1 2" key="1">
    <citation type="submission" date="2018-06" db="EMBL/GenBank/DDBJ databases">
        <title>Noncontiguous genome sequence of Ruminococcaceae bacterium ASD2818.</title>
        <authorList>
            <person name="Chaplin A.V."/>
            <person name="Sokolova S.R."/>
            <person name="Kochetkova T.O."/>
            <person name="Goltsov A.Y."/>
            <person name="Trofimov D.Y."/>
            <person name="Efimov B.A."/>
        </authorList>
    </citation>
    <scope>NUCLEOTIDE SEQUENCE [LARGE SCALE GENOMIC DNA]</scope>
    <source>
        <strain evidence="1 2">ASD2818</strain>
    </source>
</reference>
<sequence length="572" mass="63732">MGNNTSCKANEPGAYAGTDALGRALPSAAQAPQRAGKKVGLFYFLWQGQHGTQGPFDNSVISKKPGATDSEEAWMAAGGSERMVFHHWGEPLFGYYTSDDEWVLRRHVEMLTDAGVDFLVFDTTNHTTYSAQALKLFKYLDEYQKQGWKVPQAAFYTNTEPGETVNWIYHEVYEAHPEYEGLWFRWTDGKPLIIGDIDDPKLEPAPRGFFHFKPNQWPNEPRKDDGFPWIEFERLLTPASVYGKPGEPSVMNVSIAQHCNTVRFSSTAWYGGNDHSRNWHDGANDQSPGAVLHGYNFAEQWDFAMEQDPDIVFVTGWNEWIAMRLNPVPGEPVVFCDCADIDNSRDSEPMKGGFGDNYYMQLIAGIRRFKGLPEQHAAGSAAASIDPAGPLDQWDSAAITAVYHDFRGDTAHRDSIGYGGIHYRNDTGRNDFVCAKAAQDSENLYFYAETAAPVTAPADHWMSLLLNTGAGEGWNGYHYIVNRVAPENGKAVVEKSTGGWNWKQAGEAGLRVEGNRLMLVLPKALLGLPCGERLPAPIAFKWADNYQPDDIYSFYTDGDAAPIGRLNYVFEG</sequence>
<keyword evidence="2" id="KW-1185">Reference proteome</keyword>
<dbReference type="AlphaFoldDB" id="A0A328UG85"/>
<evidence type="ECO:0000313" key="2">
    <source>
        <dbReference type="Proteomes" id="UP000249377"/>
    </source>
</evidence>
<organism evidence="1 2">
    <name type="scientific">Hydrogeniiclostridium mannosilyticum</name>
    <dbReference type="NCBI Taxonomy" id="2764322"/>
    <lineage>
        <taxon>Bacteria</taxon>
        <taxon>Bacillati</taxon>
        <taxon>Bacillota</taxon>
        <taxon>Clostridia</taxon>
        <taxon>Eubacteriales</taxon>
        <taxon>Acutalibacteraceae</taxon>
        <taxon>Hydrogeniiclostridium</taxon>
    </lineage>
</organism>
<accession>A0A328UG85</accession>
<evidence type="ECO:0000313" key="1">
    <source>
        <dbReference type="EMBL" id="RAQ22464.1"/>
    </source>
</evidence>
<gene>
    <name evidence="1" type="ORF">DPQ25_13170</name>
</gene>
<comment type="caution">
    <text evidence="1">The sequence shown here is derived from an EMBL/GenBank/DDBJ whole genome shotgun (WGS) entry which is preliminary data.</text>
</comment>